<feature type="compositionally biased region" description="Low complexity" evidence="6">
    <location>
        <begin position="164"/>
        <end position="178"/>
    </location>
</feature>
<dbReference type="Gene3D" id="1.10.10.10">
    <property type="entry name" value="Winged helix-like DNA-binding domain superfamily/Winged helix DNA-binding domain"/>
    <property type="match status" value="2"/>
</dbReference>
<keyword evidence="4" id="KW-0862">Zinc</keyword>
<keyword evidence="5" id="KW-0963">Cytoplasm</keyword>
<dbReference type="SMART" id="SM00547">
    <property type="entry name" value="ZnF_RBZ"/>
    <property type="match status" value="2"/>
</dbReference>
<dbReference type="GO" id="GO:0008270">
    <property type="term" value="F:zinc ion binding"/>
    <property type="evidence" value="ECO:0007669"/>
    <property type="project" value="UniProtKB-KW"/>
</dbReference>
<comment type="subunit">
    <text evidence="5">Component of the endosomal sorting complex required for transport II (ESCRT-II).</text>
</comment>
<sequence length="542" mass="58013">MPLPPDLSPVYWSAWTPVRPGASVLESVHRDQGEEWIGSWDNVGLYEGNNKVPSHQLLTLHLTNQRIITIPSYDNAASVLPPSLQTHLSHVRQTEYYAGFMRSSAKITLTLGIPAQNPATSTDENDANSWSCRVCGFANESNGIAKVSKCGLCGVPYAQAIASTEPSRAGSPSSSGPLPTEPHIKEDKDTVACPACTFLNSSLLPNCEICTTPLPRALPSSTPRAKNVEKDQIIRFSFRKGGDKDAYNKLKSILGDKAWERASGAGNVGTPLGPDGERSGAGIYGILQSIDLNAKAQDSHMQHAFADLEALMLRAGEMVKLAQSLNQKLSAQQSGNGSGATEEEATMIRTTLVQLGLEAPALTKEMAKTKLDYHEGLARELGGLLTGRGESGLMVGEKGRGVIGLDEVWGLWMRARGVALLPPQTLVDVLPHLPSNTNPSITSLSLPSTLHVLHTPSFSTSSILLRTLERLNPAPEDAEGAGSEEKSFSLIEFASQESLPIGLAQEFVELMESEGGLARDDQAGQGDGGVRWYRDIMASQTA</sequence>
<dbReference type="PANTHER" id="PTHR13128:SF12">
    <property type="entry name" value="VACUOLAR PROTEIN-SORTING-ASSOCIATED PROTEIN 36"/>
    <property type="match status" value="1"/>
</dbReference>
<keyword evidence="2" id="KW-0479">Metal-binding</keyword>
<reference evidence="8 9" key="1">
    <citation type="submission" date="2016-06" db="EMBL/GenBank/DDBJ databases">
        <title>Evolution of pathogenesis and genome organization in the Tremellales.</title>
        <authorList>
            <person name="Cuomo C."/>
            <person name="Litvintseva A."/>
            <person name="Heitman J."/>
            <person name="Chen Y."/>
            <person name="Sun S."/>
            <person name="Springer D."/>
            <person name="Dromer F."/>
            <person name="Young S."/>
            <person name="Zeng Q."/>
            <person name="Chapman S."/>
            <person name="Gujja S."/>
            <person name="Saif S."/>
            <person name="Birren B."/>
        </authorList>
    </citation>
    <scope>NUCLEOTIDE SEQUENCE [LARGE SCALE GENOMIC DNA]</scope>
    <source>
        <strain evidence="8 9">CBS 6039</strain>
    </source>
</reference>
<proteinExistence type="inferred from homology"/>
<keyword evidence="3" id="KW-0863">Zinc-finger</keyword>
<dbReference type="InterPro" id="IPR040608">
    <property type="entry name" value="Snf8/Vps36"/>
</dbReference>
<dbReference type="RefSeq" id="XP_018994686.1">
    <property type="nucleotide sequence ID" value="XM_019137660.1"/>
</dbReference>
<keyword evidence="5" id="KW-0967">Endosome</keyword>
<gene>
    <name evidence="8" type="ORF">L202_03733</name>
</gene>
<evidence type="ECO:0000256" key="2">
    <source>
        <dbReference type="ARBA" id="ARBA00022723"/>
    </source>
</evidence>
<comment type="caution">
    <text evidence="8">The sequence shown here is derived from an EMBL/GenBank/DDBJ whole genome shotgun (WGS) entry which is preliminary data.</text>
</comment>
<evidence type="ECO:0000256" key="1">
    <source>
        <dbReference type="ARBA" id="ARBA00009697"/>
    </source>
</evidence>
<keyword evidence="5" id="KW-0813">Transport</keyword>
<evidence type="ECO:0000313" key="8">
    <source>
        <dbReference type="EMBL" id="ODN79839.1"/>
    </source>
</evidence>
<dbReference type="Gene3D" id="2.30.29.30">
    <property type="entry name" value="Pleckstrin-homology domain (PH domain)/Phosphotyrosine-binding domain (PTB)"/>
    <property type="match status" value="1"/>
</dbReference>
<protein>
    <recommendedName>
        <fullName evidence="5">Vacuolar protein-sorting-associated protein 36</fullName>
    </recommendedName>
    <alternativeName>
        <fullName evidence="5">ESCRT-II complex subunit VPS36</fullName>
    </alternativeName>
</protein>
<dbReference type="OrthoDB" id="271448at2759"/>
<dbReference type="InterPro" id="IPR011993">
    <property type="entry name" value="PH-like_dom_sf"/>
</dbReference>
<dbReference type="GO" id="GO:0032266">
    <property type="term" value="F:phosphatidylinositol-3-phosphate binding"/>
    <property type="evidence" value="ECO:0007669"/>
    <property type="project" value="UniProtKB-UniRule"/>
</dbReference>
<dbReference type="AlphaFoldDB" id="A0A1E3HU05"/>
<dbReference type="Pfam" id="PF04157">
    <property type="entry name" value="EAP30"/>
    <property type="match status" value="1"/>
</dbReference>
<comment type="similarity">
    <text evidence="1 5">Belongs to the VPS36 family.</text>
</comment>
<dbReference type="InterPro" id="IPR001876">
    <property type="entry name" value="Znf_RanBP2"/>
</dbReference>
<dbReference type="GO" id="GO:0031902">
    <property type="term" value="C:late endosome membrane"/>
    <property type="evidence" value="ECO:0007669"/>
    <property type="project" value="UniProtKB-UniRule"/>
</dbReference>
<evidence type="ECO:0000256" key="4">
    <source>
        <dbReference type="ARBA" id="ARBA00022833"/>
    </source>
</evidence>
<keyword evidence="5" id="KW-0653">Protein transport</keyword>
<feature type="domain" description="GLUE N-terminal" evidence="7">
    <location>
        <begin position="18"/>
        <end position="266"/>
    </location>
</feature>
<dbReference type="InterPro" id="IPR037855">
    <property type="entry name" value="Vps36"/>
</dbReference>
<dbReference type="STRING" id="1295533.A0A1E3HU05"/>
<dbReference type="InterPro" id="IPR021648">
    <property type="entry name" value="GLUE_dom"/>
</dbReference>
<dbReference type="EMBL" id="AWGJ01000005">
    <property type="protein sequence ID" value="ODN79839.1"/>
    <property type="molecule type" value="Genomic_DNA"/>
</dbReference>
<evidence type="ECO:0000256" key="3">
    <source>
        <dbReference type="ARBA" id="ARBA00022771"/>
    </source>
</evidence>
<name>A0A1E3HU05_9TREE</name>
<accession>A0A1E3HU05</accession>
<dbReference type="GeneID" id="30155042"/>
<dbReference type="InterPro" id="IPR036388">
    <property type="entry name" value="WH-like_DNA-bd_sf"/>
</dbReference>
<comment type="subcellular location">
    <subcellularLocation>
        <location evidence="5">Cytoplasm</location>
    </subcellularLocation>
    <subcellularLocation>
        <location evidence="5">Endosome</location>
    </subcellularLocation>
</comment>
<dbReference type="GO" id="GO:0043328">
    <property type="term" value="P:protein transport to vacuole involved in ubiquitin-dependent protein catabolic process via the multivesicular body sorting pathway"/>
    <property type="evidence" value="ECO:0007669"/>
    <property type="project" value="UniProtKB-UniRule"/>
</dbReference>
<dbReference type="Proteomes" id="UP000094065">
    <property type="component" value="Unassembled WGS sequence"/>
</dbReference>
<dbReference type="Gene3D" id="6.10.140.260">
    <property type="match status" value="1"/>
</dbReference>
<dbReference type="GO" id="GO:0000814">
    <property type="term" value="C:ESCRT II complex"/>
    <property type="evidence" value="ECO:0007669"/>
    <property type="project" value="UniProtKB-UniRule"/>
</dbReference>
<dbReference type="SUPFAM" id="SSF50729">
    <property type="entry name" value="PH domain-like"/>
    <property type="match status" value="2"/>
</dbReference>
<evidence type="ECO:0000313" key="9">
    <source>
        <dbReference type="Proteomes" id="UP000094065"/>
    </source>
</evidence>
<dbReference type="Pfam" id="PF11605">
    <property type="entry name" value="Vps36_ESCRT-II"/>
    <property type="match status" value="1"/>
</dbReference>
<dbReference type="GO" id="GO:0043130">
    <property type="term" value="F:ubiquitin binding"/>
    <property type="evidence" value="ECO:0007669"/>
    <property type="project" value="UniProtKB-UniRule"/>
</dbReference>
<evidence type="ECO:0000256" key="5">
    <source>
        <dbReference type="RuleBase" id="RU367095"/>
    </source>
</evidence>
<evidence type="ECO:0000256" key="6">
    <source>
        <dbReference type="SAM" id="MobiDB-lite"/>
    </source>
</evidence>
<organism evidence="8 9">
    <name type="scientific">Cryptococcus amylolentus CBS 6039</name>
    <dbReference type="NCBI Taxonomy" id="1295533"/>
    <lineage>
        <taxon>Eukaryota</taxon>
        <taxon>Fungi</taxon>
        <taxon>Dikarya</taxon>
        <taxon>Basidiomycota</taxon>
        <taxon>Agaricomycotina</taxon>
        <taxon>Tremellomycetes</taxon>
        <taxon>Tremellales</taxon>
        <taxon>Cryptococcaceae</taxon>
        <taxon>Cryptococcus</taxon>
    </lineage>
</organism>
<feature type="region of interest" description="Disordered" evidence="6">
    <location>
        <begin position="164"/>
        <end position="184"/>
    </location>
</feature>
<dbReference type="Gene3D" id="2.30.30.380">
    <property type="entry name" value="Zn-finger domain of Sec23/24"/>
    <property type="match status" value="1"/>
</dbReference>
<comment type="function">
    <text evidence="5">Component of the ESCRT-II complex (endosomal sorting complex required for transport II), which is required for multivesicular body (MVB) formation and sorting of endosomal cargo proteins into MVBs.</text>
</comment>
<dbReference type="PANTHER" id="PTHR13128">
    <property type="entry name" value="VACUOLAR PROTEIN-SORTING-ASSOCIATED PROTEIN 36"/>
    <property type="match status" value="1"/>
</dbReference>
<dbReference type="PROSITE" id="PS51495">
    <property type="entry name" value="GLUE"/>
    <property type="match status" value="1"/>
</dbReference>
<evidence type="ECO:0000259" key="7">
    <source>
        <dbReference type="PROSITE" id="PS51495"/>
    </source>
</evidence>
<keyword evidence="9" id="KW-1185">Reference proteome</keyword>